<feature type="compositionally biased region" description="Basic and acidic residues" evidence="1">
    <location>
        <begin position="20"/>
        <end position="37"/>
    </location>
</feature>
<organism evidence="2 3">
    <name type="scientific">Brucella anthropi</name>
    <name type="common">Ochrobactrum anthropi</name>
    <dbReference type="NCBI Taxonomy" id="529"/>
    <lineage>
        <taxon>Bacteria</taxon>
        <taxon>Pseudomonadati</taxon>
        <taxon>Pseudomonadota</taxon>
        <taxon>Alphaproteobacteria</taxon>
        <taxon>Hyphomicrobiales</taxon>
        <taxon>Brucellaceae</taxon>
        <taxon>Brucella/Ochrobactrum group</taxon>
        <taxon>Brucella</taxon>
    </lineage>
</organism>
<proteinExistence type="predicted"/>
<evidence type="ECO:0000313" key="3">
    <source>
        <dbReference type="Proteomes" id="UP000441102"/>
    </source>
</evidence>
<feature type="region of interest" description="Disordered" evidence="1">
    <location>
        <begin position="20"/>
        <end position="47"/>
    </location>
</feature>
<reference evidence="2 3" key="1">
    <citation type="submission" date="2019-09" db="EMBL/GenBank/DDBJ databases">
        <title>Taxonomic organization of the family Brucellaceae based on a phylogenomic approach.</title>
        <authorList>
            <person name="Leclercq S."/>
            <person name="Cloeckaert A."/>
            <person name="Zygmunt M.S."/>
        </authorList>
    </citation>
    <scope>NUCLEOTIDE SEQUENCE [LARGE SCALE GENOMIC DNA]</scope>
    <source>
        <strain evidence="2 3">CCUG 34461</strain>
    </source>
</reference>
<dbReference type="AlphaFoldDB" id="A0A6I0DY78"/>
<sequence length="65" mass="7602">MAAPQRMKAFHALNRLKNKRMERFSESKRKAAPEHFQRTGFAPGNASQQEMERLIETVLGLFKQR</sequence>
<accession>A0A6I0DY78</accession>
<name>A0A6I0DY78_BRUAN</name>
<protein>
    <submittedName>
        <fullName evidence="2">Uncharacterized protein</fullName>
    </submittedName>
</protein>
<gene>
    <name evidence="2" type="ORF">F9L06_02680</name>
</gene>
<dbReference type="EMBL" id="WBWX01000001">
    <property type="protein sequence ID" value="KAB2803089.1"/>
    <property type="molecule type" value="Genomic_DNA"/>
</dbReference>
<dbReference type="RefSeq" id="WP_151615700.1">
    <property type="nucleotide sequence ID" value="NZ_JAOCCH010000001.1"/>
</dbReference>
<dbReference type="Proteomes" id="UP000441102">
    <property type="component" value="Unassembled WGS sequence"/>
</dbReference>
<evidence type="ECO:0000256" key="1">
    <source>
        <dbReference type="SAM" id="MobiDB-lite"/>
    </source>
</evidence>
<comment type="caution">
    <text evidence="2">The sequence shown here is derived from an EMBL/GenBank/DDBJ whole genome shotgun (WGS) entry which is preliminary data.</text>
</comment>
<evidence type="ECO:0000313" key="2">
    <source>
        <dbReference type="EMBL" id="KAB2803089.1"/>
    </source>
</evidence>